<feature type="compositionally biased region" description="Acidic residues" evidence="2">
    <location>
        <begin position="119"/>
        <end position="132"/>
    </location>
</feature>
<keyword evidence="1" id="KW-0694">RNA-binding</keyword>
<evidence type="ECO:0000313" key="4">
    <source>
        <dbReference type="EMBL" id="PIC13758.1"/>
    </source>
</evidence>
<keyword evidence="5" id="KW-1185">Reference proteome</keyword>
<feature type="compositionally biased region" description="Basic and acidic residues" evidence="2">
    <location>
        <begin position="41"/>
        <end position="54"/>
    </location>
</feature>
<dbReference type="GO" id="GO:0003723">
    <property type="term" value="F:RNA binding"/>
    <property type="evidence" value="ECO:0007669"/>
    <property type="project" value="UniProtKB-UniRule"/>
</dbReference>
<dbReference type="EMBL" id="PDUG01000011">
    <property type="protein sequence ID" value="PIC13758.1"/>
    <property type="molecule type" value="Genomic_DNA"/>
</dbReference>
<comment type="caution">
    <text evidence="4">The sequence shown here is derived from an EMBL/GenBank/DDBJ whole genome shotgun (WGS) entry which is preliminary data.</text>
</comment>
<protein>
    <recommendedName>
        <fullName evidence="3">RRM domain-containing protein</fullName>
    </recommendedName>
</protein>
<dbReference type="AlphaFoldDB" id="A0A2G5SFC0"/>
<evidence type="ECO:0000256" key="2">
    <source>
        <dbReference type="SAM" id="MobiDB-lite"/>
    </source>
</evidence>
<feature type="compositionally biased region" description="Basic and acidic residues" evidence="2">
    <location>
        <begin position="105"/>
        <end position="118"/>
    </location>
</feature>
<dbReference type="SUPFAM" id="SSF54928">
    <property type="entry name" value="RNA-binding domain, RBD"/>
    <property type="match status" value="1"/>
</dbReference>
<name>A0A2G5SFC0_9PELO</name>
<feature type="region of interest" description="Disordered" evidence="2">
    <location>
        <begin position="35"/>
        <end position="54"/>
    </location>
</feature>
<dbReference type="STRING" id="1611254.A0A2G5SFC0"/>
<reference evidence="5" key="1">
    <citation type="submission" date="2017-10" db="EMBL/GenBank/DDBJ databases">
        <title>Rapid genome shrinkage in a self-fertile nematode reveals novel sperm competition proteins.</title>
        <authorList>
            <person name="Yin D."/>
            <person name="Schwarz E.M."/>
            <person name="Thomas C.G."/>
            <person name="Felde R.L."/>
            <person name="Korf I.F."/>
            <person name="Cutter A.D."/>
            <person name="Schartner C.M."/>
            <person name="Ralston E.J."/>
            <person name="Meyer B.J."/>
            <person name="Haag E.S."/>
        </authorList>
    </citation>
    <scope>NUCLEOTIDE SEQUENCE [LARGE SCALE GENOMIC DNA]</scope>
    <source>
        <strain evidence="5">JU1422</strain>
    </source>
</reference>
<dbReference type="Gene3D" id="3.30.70.330">
    <property type="match status" value="1"/>
</dbReference>
<gene>
    <name evidence="4" type="ORF">B9Z55_027613</name>
</gene>
<evidence type="ECO:0000256" key="1">
    <source>
        <dbReference type="PROSITE-ProRule" id="PRU00176"/>
    </source>
</evidence>
<accession>A0A2G5SFC0</accession>
<feature type="region of interest" description="Disordered" evidence="2">
    <location>
        <begin position="105"/>
        <end position="132"/>
    </location>
</feature>
<dbReference type="InterPro" id="IPR000504">
    <property type="entry name" value="RRM_dom"/>
</dbReference>
<dbReference type="OrthoDB" id="439808at2759"/>
<evidence type="ECO:0000313" key="5">
    <source>
        <dbReference type="Proteomes" id="UP000230233"/>
    </source>
</evidence>
<dbReference type="Proteomes" id="UP000230233">
    <property type="component" value="Unassembled WGS sequence"/>
</dbReference>
<proteinExistence type="predicted"/>
<evidence type="ECO:0000259" key="3">
    <source>
        <dbReference type="PROSITE" id="PS50102"/>
    </source>
</evidence>
<dbReference type="InterPro" id="IPR035979">
    <property type="entry name" value="RBD_domain_sf"/>
</dbReference>
<dbReference type="PROSITE" id="PS50102">
    <property type="entry name" value="RRM"/>
    <property type="match status" value="1"/>
</dbReference>
<feature type="domain" description="RRM" evidence="3">
    <location>
        <begin position="24"/>
        <end position="126"/>
    </location>
</feature>
<dbReference type="InterPro" id="IPR012677">
    <property type="entry name" value="Nucleotide-bd_a/b_plait_sf"/>
</dbReference>
<feature type="region of interest" description="Disordered" evidence="2">
    <location>
        <begin position="1"/>
        <end position="21"/>
    </location>
</feature>
<sequence length="152" mass="17579">MRVNWAVDTSQPGDSRKQETSRHFHVFVGNLSSEVDSTKLGGERKDRGNPGELRQYEKTFDEVYNQTSADNTLVHVGQINQLTVQDYAFVKFKQKQAAARAIVQMDDKREEEENHGDTVDVMEEDPEEDDYEDYVRQGGFNEDVNDFHTSKW</sequence>
<organism evidence="4 5">
    <name type="scientific">Caenorhabditis nigoni</name>
    <dbReference type="NCBI Taxonomy" id="1611254"/>
    <lineage>
        <taxon>Eukaryota</taxon>
        <taxon>Metazoa</taxon>
        <taxon>Ecdysozoa</taxon>
        <taxon>Nematoda</taxon>
        <taxon>Chromadorea</taxon>
        <taxon>Rhabditida</taxon>
        <taxon>Rhabditina</taxon>
        <taxon>Rhabditomorpha</taxon>
        <taxon>Rhabditoidea</taxon>
        <taxon>Rhabditidae</taxon>
        <taxon>Peloderinae</taxon>
        <taxon>Caenorhabditis</taxon>
    </lineage>
</organism>